<keyword evidence="2" id="KW-1185">Reference proteome</keyword>
<reference evidence="1 2" key="1">
    <citation type="submission" date="2021-07" db="EMBL/GenBank/DDBJ databases">
        <authorList>
            <person name="Palmer J.M."/>
        </authorList>
    </citation>
    <scope>NUCLEOTIDE SEQUENCE [LARGE SCALE GENOMIC DNA]</scope>
    <source>
        <strain evidence="1 2">AT_MEX2019</strain>
        <tissue evidence="1">Muscle</tissue>
    </source>
</reference>
<organism evidence="1 2">
    <name type="scientific">Ataeniobius toweri</name>
    <dbReference type="NCBI Taxonomy" id="208326"/>
    <lineage>
        <taxon>Eukaryota</taxon>
        <taxon>Metazoa</taxon>
        <taxon>Chordata</taxon>
        <taxon>Craniata</taxon>
        <taxon>Vertebrata</taxon>
        <taxon>Euteleostomi</taxon>
        <taxon>Actinopterygii</taxon>
        <taxon>Neopterygii</taxon>
        <taxon>Teleostei</taxon>
        <taxon>Neoteleostei</taxon>
        <taxon>Acanthomorphata</taxon>
        <taxon>Ovalentaria</taxon>
        <taxon>Atherinomorphae</taxon>
        <taxon>Cyprinodontiformes</taxon>
        <taxon>Goodeidae</taxon>
        <taxon>Ataeniobius</taxon>
    </lineage>
</organism>
<evidence type="ECO:0000313" key="2">
    <source>
        <dbReference type="Proteomes" id="UP001345963"/>
    </source>
</evidence>
<proteinExistence type="predicted"/>
<name>A0ABU7CFK4_9TELE</name>
<gene>
    <name evidence="1" type="ORF">ATANTOWER_025032</name>
</gene>
<evidence type="ECO:0000313" key="1">
    <source>
        <dbReference type="EMBL" id="MED6260640.1"/>
    </source>
</evidence>
<sequence length="157" mass="17358">MTSRVTETLLEYSVCQKHYQIAQACTQSLDWACVDGLEASEGTMRVPNRGALLATYFCGGCMADLGRCNMSGCLGLLLPSIAGLPALCCSGAVDCRPSTVVATPQNVHFHVTNSHSHTLTQHKHTYFYTYAHLSTEHRLLQLAAEWRLVRRFTHTVQ</sequence>
<protein>
    <submittedName>
        <fullName evidence="1">Uncharacterized protein</fullName>
    </submittedName>
</protein>
<accession>A0ABU7CFK4</accession>
<dbReference type="Proteomes" id="UP001345963">
    <property type="component" value="Unassembled WGS sequence"/>
</dbReference>
<comment type="caution">
    <text evidence="1">The sequence shown here is derived from an EMBL/GenBank/DDBJ whole genome shotgun (WGS) entry which is preliminary data.</text>
</comment>
<dbReference type="EMBL" id="JAHUTI010089086">
    <property type="protein sequence ID" value="MED6260640.1"/>
    <property type="molecule type" value="Genomic_DNA"/>
</dbReference>